<dbReference type="Gene3D" id="2.10.25.10">
    <property type="entry name" value="Laminin"/>
    <property type="match status" value="1"/>
</dbReference>
<keyword evidence="14" id="KW-0180">Complement pathway</keyword>
<evidence type="ECO:0007829" key="32">
    <source>
        <dbReference type="PubMed" id="21183079"/>
    </source>
</evidence>
<dbReference type="GO" id="GO:0006958">
    <property type="term" value="P:complement activation, classical pathway"/>
    <property type="evidence" value="ECO:0007669"/>
    <property type="project" value="UniProtKB-KW"/>
</dbReference>
<keyword evidence="15" id="KW-0473">Membrane attack complex</keyword>
<dbReference type="InterPro" id="IPR036055">
    <property type="entry name" value="LDL_receptor-like_sf"/>
</dbReference>
<dbReference type="SMART" id="SM00209">
    <property type="entry name" value="TSP1"/>
    <property type="match status" value="1"/>
</dbReference>
<evidence type="ECO:0000256" key="16">
    <source>
        <dbReference type="ARBA" id="ARBA00023136"/>
    </source>
</evidence>
<dbReference type="InterPro" id="IPR020863">
    <property type="entry name" value="MACPF_CS"/>
</dbReference>
<keyword evidence="7" id="KW-0245">EGF-like domain</keyword>
<evidence type="ECO:0000256" key="2">
    <source>
        <dbReference type="ARBA" id="ARBA00004613"/>
    </source>
</evidence>
<keyword evidence="20" id="KW-1053">Target membrane</keyword>
<name>A0A0R4J032_MOUSE</name>
<evidence type="ECO:0000313" key="29">
    <source>
        <dbReference type="Proteomes" id="UP000000589"/>
    </source>
</evidence>
<dbReference type="GO" id="GO:0006957">
    <property type="term" value="P:complement activation, alternative pathway"/>
    <property type="evidence" value="ECO:0007669"/>
    <property type="project" value="UniProtKB-KW"/>
</dbReference>
<keyword evidence="5" id="KW-1134">Transmembrane beta strand</keyword>
<keyword evidence="30 31" id="KW-1267">Proteomics identification</keyword>
<dbReference type="FunFam" id="2.10.25.10:FF:000766">
    <property type="entry name" value="Complement component C9"/>
    <property type="match status" value="1"/>
</dbReference>
<dbReference type="InterPro" id="IPR036383">
    <property type="entry name" value="TSP1_rpt_sf"/>
</dbReference>
<dbReference type="SUPFAM" id="SSF57424">
    <property type="entry name" value="LDL receptor-like module"/>
    <property type="match status" value="1"/>
</dbReference>
<evidence type="ECO:0000256" key="10">
    <source>
        <dbReference type="ARBA" id="ARBA00022692"/>
    </source>
</evidence>
<evidence type="ECO:0000256" key="11">
    <source>
        <dbReference type="ARBA" id="ARBA00022729"/>
    </source>
</evidence>
<protein>
    <recommendedName>
        <fullName evidence="4">Complement component C9</fullName>
    </recommendedName>
</protein>
<dbReference type="SMART" id="SM00192">
    <property type="entry name" value="LDLa"/>
    <property type="match status" value="1"/>
</dbReference>
<feature type="chain" id="PRO_5015044281" description="Complement component C9" evidence="24">
    <location>
        <begin position="34"/>
        <end position="561"/>
    </location>
</feature>
<dbReference type="OrthoDB" id="10037824at2759"/>
<keyword evidence="8" id="KW-1052">Target cell membrane</keyword>
<evidence type="ECO:0000256" key="20">
    <source>
        <dbReference type="ARBA" id="ARBA00023298"/>
    </source>
</evidence>
<feature type="disulfide bond" evidence="23">
    <location>
        <begin position="118"/>
        <end position="136"/>
    </location>
</feature>
<dbReference type="PANTHER" id="PTHR45742:SF3">
    <property type="entry name" value="COMPLEMENT COMPONENT C9"/>
    <property type="match status" value="1"/>
</dbReference>
<reference evidence="27" key="3">
    <citation type="journal article" date="2011" name="PLoS Biol.">
        <title>Modernizing reference genome assemblies.</title>
        <authorList>
            <person name="Church D.M."/>
            <person name="Schneider V.A."/>
            <person name="Graves T."/>
            <person name="Auger K."/>
            <person name="Cunningham F."/>
            <person name="Bouk N."/>
            <person name="Chen H.C."/>
            <person name="Agarwala R."/>
            <person name="McLaren W.M."/>
            <person name="Ritchie G.R."/>
            <person name="Albracht D."/>
            <person name="Kremitzki M."/>
            <person name="Rock S."/>
            <person name="Kotkiewicz H."/>
            <person name="Kremitzki C."/>
            <person name="Wollam A."/>
            <person name="Trani L."/>
            <person name="Fulton L."/>
            <person name="Fulton R."/>
            <person name="Matthews L."/>
            <person name="Whitehead S."/>
            <person name="Chow W."/>
            <person name="Torrance J."/>
            <person name="Dunn M."/>
            <person name="Harden G."/>
            <person name="Threadgold G."/>
            <person name="Wood J."/>
            <person name="Collins J."/>
            <person name="Heath P."/>
            <person name="Griffiths G."/>
            <person name="Pelan S."/>
            <person name="Grafham D."/>
            <person name="Eichler E.E."/>
            <person name="Weinstock G."/>
            <person name="Mardis E.R."/>
            <person name="Wilson R.K."/>
            <person name="Howe K."/>
            <person name="Flicek P."/>
            <person name="Hubbard T."/>
        </authorList>
    </citation>
    <scope>NUCLEOTIDE SEQUENCE [LARGE SCALE GENOMIC DNA]</scope>
    <source>
        <strain evidence="27">C57BL/6J</strain>
    </source>
</reference>
<dbReference type="EMBL" id="AC105324">
    <property type="status" value="NOT_ANNOTATED_CDS"/>
    <property type="molecule type" value="Genomic_DNA"/>
</dbReference>
<proteinExistence type="evidence at protein level"/>
<dbReference type="InterPro" id="IPR000884">
    <property type="entry name" value="TSP1_rpt"/>
</dbReference>
<dbReference type="GeneTree" id="ENSGT00940000159777"/>
<reference evidence="26 29" key="1">
    <citation type="journal article" date="2009" name="PLoS Biol.">
        <title>Lineage-specific biology revealed by a finished genome assembly of the mouse.</title>
        <authorList>
            <consortium name="Mouse Genome Sequencing Consortium"/>
            <person name="Church D.M."/>
            <person name="Goodstadt L."/>
            <person name="Hillier L.W."/>
            <person name="Zody M.C."/>
            <person name="Goldstein S."/>
            <person name="She X."/>
            <person name="Bult C.J."/>
            <person name="Agarwala R."/>
            <person name="Cherry J.L."/>
            <person name="DiCuccio M."/>
            <person name="Hlavina W."/>
            <person name="Kapustin Y."/>
            <person name="Meric P."/>
            <person name="Maglott D."/>
            <person name="Birtle Z."/>
            <person name="Marques A.C."/>
            <person name="Graves T."/>
            <person name="Zhou S."/>
            <person name="Teague B."/>
            <person name="Potamousis K."/>
            <person name="Churas C."/>
            <person name="Place M."/>
            <person name="Herschleb J."/>
            <person name="Runnheim R."/>
            <person name="Forrest D."/>
            <person name="Amos-Landgraf J."/>
            <person name="Schwartz D.C."/>
            <person name="Cheng Z."/>
            <person name="Lindblad-Toh K."/>
            <person name="Eichler E.E."/>
            <person name="Ponting C.P."/>
        </authorList>
    </citation>
    <scope>NUCLEOTIDE SEQUENCE [LARGE SCALE GENOMIC DNA]</scope>
    <source>
        <strain evidence="26 29">C57BL/6J</strain>
    </source>
</reference>
<dbReference type="Pfam" id="PF00057">
    <property type="entry name" value="Ldl_recept_a"/>
    <property type="match status" value="1"/>
</dbReference>
<comment type="subcellular location">
    <subcellularLocation>
        <location evidence="2">Secreted</location>
    </subcellularLocation>
    <subcellularLocation>
        <location evidence="1">Target cell membrane</location>
        <topology evidence="1">Multi-pass membrane protein</topology>
    </subcellularLocation>
</comment>
<dbReference type="CDD" id="cd00112">
    <property type="entry name" value="LDLa"/>
    <property type="match status" value="1"/>
</dbReference>
<evidence type="ECO:0000256" key="9">
    <source>
        <dbReference type="ARBA" id="ARBA00022588"/>
    </source>
</evidence>
<comment type="function">
    <text evidence="21">Pore-forming component of the membrane attack complex (MAC), a multiprotein complex activated by the complement cascade, which inserts into a target cell membrane and forms a pore, leading to target cell membrane rupture and cell lysis. The MAC is initiated by proteolytic cleavage of C5 into complement C5b in response to the classical, alternative, lectin and GZMK complement pathways. The complement pathways consist in a cascade of proteins that leads to phagocytosis and breakdown of pathogens and signaling that strengthens the adaptive immune system. Constitutes the pore-forming subunit of the MAC complex: during MAC assembly, C9 associates with the C5b8 intermediate complex, and polymerizes to complete the pore.</text>
</comment>
<evidence type="ECO:0000256" key="23">
    <source>
        <dbReference type="PROSITE-ProRule" id="PRU00124"/>
    </source>
</evidence>
<dbReference type="GO" id="GO:0160257">
    <property type="term" value="P:complement activation, GZMK pathway"/>
    <property type="evidence" value="ECO:0007669"/>
    <property type="project" value="Ensembl"/>
</dbReference>
<dbReference type="CTD" id="735"/>
<sequence>MLCKPPGLPRRSSMASGMAITLALAIFALGVNAQMPIPVSREEQEQHYPIPIDCRMSPWSNWSECDPCLKQRFRSRSILAFGQFNGKSCVDVLGDRQGCEPTQECEEIQENCGNDFQCETGRCIKRRLLCNGDNDCGDYSDENDCDDDPRTPCRDRVAEESELGLTAGYGINILGMEPLRTPFDNEFYNGLCDRVRDEKTYYRKPWNVVSLIYETKADKSFRTENYDEHLEVFKAINREKTSNFNADFALKFSATEVPEKGAGEVSPAEHSSKPTNISAKFKFSYFMGKNFRRLSSYFSQSKKMFVHLRGVVQLGRFVMRNRDVVLRSTFLDDVKALPTSYEKGEYFGFLETYGTHYSTSGSLGGQYEIVYVLDKASMKEKGVDLNDVKHCLGFNMDLRIPLQDDLKDASVTASVNADGCIKTDNGKTVNITRDNIIDDVISFIRGGTREQAILLKEKILRGDKTFDKTDFANWASSLANAPALISQRMSPIYNLIPLKIKDAYIKKQNLEKAVEDYIDEFSTKRCYPCLNGGTIILLDGQCLCSCPMMFRGMACEIHQKI</sequence>
<dbReference type="Proteomes" id="UP000000589">
    <property type="component" value="Chromosome 15"/>
</dbReference>
<evidence type="ECO:0000256" key="7">
    <source>
        <dbReference type="ARBA" id="ARBA00022536"/>
    </source>
</evidence>
<dbReference type="InterPro" id="IPR009030">
    <property type="entry name" value="Growth_fac_rcpt_cys_sf"/>
</dbReference>
<dbReference type="Pfam" id="PF01823">
    <property type="entry name" value="MACPF"/>
    <property type="match status" value="1"/>
</dbReference>
<evidence type="ECO:0000256" key="6">
    <source>
        <dbReference type="ARBA" id="ARBA00022525"/>
    </source>
</evidence>
<dbReference type="InterPro" id="IPR002172">
    <property type="entry name" value="LDrepeatLR_classA_rpt"/>
</dbReference>
<dbReference type="Ensembl" id="ENSMUST00000022749">
    <property type="protein sequence ID" value="ENSMUSP00000022749"/>
    <property type="gene ID" value="ENSMUSG00000022149"/>
</dbReference>
<gene>
    <name evidence="26 28" type="primary">C9</name>
</gene>
<dbReference type="KEGG" id="mmu:12279"/>
<dbReference type="PANTHER" id="PTHR45742">
    <property type="entry name" value="COMPLEMENT COMPONENT C6"/>
    <property type="match status" value="1"/>
</dbReference>
<dbReference type="Gene3D" id="4.10.400.10">
    <property type="entry name" value="Low-density Lipoprotein Receptor"/>
    <property type="match status" value="1"/>
</dbReference>
<dbReference type="Bgee" id="ENSMUSG00000022149">
    <property type="expression patterns" value="Expressed in left lobe of liver and 32 other cell types or tissues"/>
</dbReference>
<dbReference type="BioGRID-ORCS" id="12279">
    <property type="hits" value="1 hit in 76 CRISPR screens"/>
</dbReference>
<dbReference type="Gene3D" id="2.20.100.10">
    <property type="entry name" value="Thrombospondin type-1 (TSP1) repeat"/>
    <property type="match status" value="1"/>
</dbReference>
<dbReference type="SUPFAM" id="SSF57184">
    <property type="entry name" value="Growth factor receptor domain"/>
    <property type="match status" value="1"/>
</dbReference>
<evidence type="ECO:0000256" key="19">
    <source>
        <dbReference type="ARBA" id="ARBA00023180"/>
    </source>
</evidence>
<dbReference type="AlphaFoldDB" id="A0A0R4J032"/>
<evidence type="ECO:0000256" key="1">
    <source>
        <dbReference type="ARBA" id="ARBA00004276"/>
    </source>
</evidence>
<keyword evidence="19" id="KW-0325">Glycoprotein</keyword>
<keyword evidence="11 24" id="KW-0732">Signal</keyword>
<keyword evidence="16" id="KW-0472">Membrane</keyword>
<evidence type="ECO:0007829" key="31">
    <source>
        <dbReference type="ProteomicsDB" id="A0A0R4J032"/>
    </source>
</evidence>
<dbReference type="Ensembl" id="ENSMUST00000239466.2">
    <property type="protein sequence ID" value="ENSMUSP00000159308.2"/>
    <property type="gene ID" value="ENSMUSG00000022149.19"/>
</dbReference>
<dbReference type="Antibodypedia" id="3685">
    <property type="antibodies" value="547 antibodies from 39 providers"/>
</dbReference>
<comment type="subunit">
    <text evidence="22">Homooligomer; about 20 C9 chains oligomerize to give rise to a huge beta-barrel that forms a 100 Angstrom diameter pore in target membranes. Component of the membrane attack complex (MAC), composed of complement C5b, C6, C7, C8A, C8B, C8G and multiple copies of the pore-forming subunit C9.</text>
</comment>
<dbReference type="GO" id="GO:0031640">
    <property type="term" value="P:killing of cells of another organism"/>
    <property type="evidence" value="ECO:0007669"/>
    <property type="project" value="UniProtKB-KW"/>
</dbReference>
<evidence type="ECO:0000256" key="14">
    <source>
        <dbReference type="ARBA" id="ARBA00022875"/>
    </source>
</evidence>
<dbReference type="GeneID" id="12279"/>
<evidence type="ECO:0000256" key="21">
    <source>
        <dbReference type="ARBA" id="ARBA00093294"/>
    </source>
</evidence>
<reference evidence="26" key="4">
    <citation type="submission" date="2016-03" db="UniProtKB">
        <authorList>
            <consortium name="Ensembl"/>
        </authorList>
    </citation>
    <scope>IDENTIFICATION</scope>
    <source>
        <strain evidence="26">C57BL/6J</strain>
    </source>
</reference>
<accession>A0A0R4J032</accession>
<keyword evidence="12" id="KW-0204">Cytolysis</keyword>
<dbReference type="FunFam" id="2.20.100.10:FF:000089">
    <property type="entry name" value="Complement component C9"/>
    <property type="match status" value="1"/>
</dbReference>
<dbReference type="ProteomicsDB" id="340985"/>
<dbReference type="GO" id="GO:0005615">
    <property type="term" value="C:extracellular space"/>
    <property type="evidence" value="ECO:0007669"/>
    <property type="project" value="Ensembl"/>
</dbReference>
<dbReference type="VEuPathDB" id="HostDB:ENSMUSG00000022149"/>
<evidence type="ECO:0000256" key="13">
    <source>
        <dbReference type="ARBA" id="ARBA00022859"/>
    </source>
</evidence>
<evidence type="ECO:0000256" key="17">
    <source>
        <dbReference type="ARBA" id="ARBA00023157"/>
    </source>
</evidence>
<evidence type="ECO:0000313" key="28">
    <source>
        <dbReference type="MGI" id="MGI:1098282"/>
    </source>
</evidence>
<keyword evidence="17 23" id="KW-1015">Disulfide bond</keyword>
<comment type="similarity">
    <text evidence="3">Belongs to the complement C6/C7/C8/C9 family.</text>
</comment>
<keyword evidence="10" id="KW-0812">Transmembrane</keyword>
<dbReference type="EMBL" id="AC161196">
    <property type="status" value="NOT_ANNOTATED_CDS"/>
    <property type="molecule type" value="Genomic_DNA"/>
</dbReference>
<reference evidence="32" key="2">
    <citation type="journal article" date="2010" name="Cell">
        <title>A tissue-specific atlas of mouse protein phosphorylation and expression.</title>
        <authorList>
            <person name="Huttlin E.L."/>
            <person name="Jedrychowski M.P."/>
            <person name="Elias J.E."/>
            <person name="Goswami T."/>
            <person name="Rad R."/>
            <person name="Beausoleil S.A."/>
            <person name="Villen J."/>
            <person name="Haas W."/>
            <person name="Sowa M.E."/>
            <person name="Gygi S.P."/>
        </authorList>
    </citation>
    <scope>IDENTIFICATION BY MASS SPECTROMETRY [LARGE SCALE ANALYSIS]</scope>
</reference>
<evidence type="ECO:0000256" key="24">
    <source>
        <dbReference type="SAM" id="SignalP"/>
    </source>
</evidence>
<dbReference type="InterPro" id="IPR023415">
    <property type="entry name" value="LDLR_class-A_CS"/>
</dbReference>
<dbReference type="GO" id="GO:0005579">
    <property type="term" value="C:membrane attack complex"/>
    <property type="evidence" value="ECO:0007669"/>
    <property type="project" value="UniProtKB-KW"/>
</dbReference>
<dbReference type="PROSITE" id="PS00279">
    <property type="entry name" value="MACPF_1"/>
    <property type="match status" value="1"/>
</dbReference>
<keyword evidence="9" id="KW-0399">Innate immunity</keyword>
<comment type="caution">
    <text evidence="23">Lacks conserved residue(s) required for the propagation of feature annotation.</text>
</comment>
<evidence type="ECO:0000256" key="3">
    <source>
        <dbReference type="ARBA" id="ARBA00009214"/>
    </source>
</evidence>
<evidence type="ECO:0000313" key="27">
    <source>
        <dbReference type="Ensembl" id="ENSMUSP00000159308.2"/>
    </source>
</evidence>
<evidence type="ECO:0000259" key="25">
    <source>
        <dbReference type="PROSITE" id="PS51412"/>
    </source>
</evidence>
<dbReference type="PROSITE" id="PS51412">
    <property type="entry name" value="MACPF_2"/>
    <property type="match status" value="1"/>
</dbReference>
<evidence type="ECO:0000256" key="15">
    <source>
        <dbReference type="ARBA" id="ARBA00023058"/>
    </source>
</evidence>
<dbReference type="GO" id="GO:0051260">
    <property type="term" value="P:protein homooligomerization"/>
    <property type="evidence" value="ECO:0007669"/>
    <property type="project" value="Ensembl"/>
</dbReference>
<dbReference type="AGR" id="MGI:1098282"/>
<evidence type="ECO:0000256" key="22">
    <source>
        <dbReference type="ARBA" id="ARBA00093512"/>
    </source>
</evidence>
<dbReference type="MGI" id="MGI:1098282">
    <property type="gene designation" value="C9"/>
</dbReference>
<dbReference type="GO" id="GO:1902495">
    <property type="term" value="C:transmembrane transporter complex"/>
    <property type="evidence" value="ECO:0007669"/>
    <property type="project" value="Ensembl"/>
</dbReference>
<dbReference type="ExpressionAtlas" id="A0A0R4J032">
    <property type="expression patterns" value="baseline and differential"/>
</dbReference>
<evidence type="ECO:0000256" key="18">
    <source>
        <dbReference type="ARBA" id="ARBA00023162"/>
    </source>
</evidence>
<keyword evidence="6" id="KW-0964">Secreted</keyword>
<dbReference type="GO" id="GO:0044218">
    <property type="term" value="C:other organism cell membrane"/>
    <property type="evidence" value="ECO:0007669"/>
    <property type="project" value="UniProtKB-KW"/>
</dbReference>
<dbReference type="PROSITE" id="PS50092">
    <property type="entry name" value="TSP1"/>
    <property type="match status" value="1"/>
</dbReference>
<evidence type="ECO:0000313" key="26">
    <source>
        <dbReference type="Ensembl" id="ENSMUSP00000022749"/>
    </source>
</evidence>
<dbReference type="Pfam" id="PF00090">
    <property type="entry name" value="TSP_1"/>
    <property type="match status" value="1"/>
</dbReference>
<evidence type="ECO:0000256" key="8">
    <source>
        <dbReference type="ARBA" id="ARBA00022537"/>
    </source>
</evidence>
<evidence type="ECO:0007829" key="30">
    <source>
        <dbReference type="PeptideAtlas" id="A0A0R4J032"/>
    </source>
</evidence>
<dbReference type="SMART" id="SM00457">
    <property type="entry name" value="MACPF"/>
    <property type="match status" value="1"/>
</dbReference>
<dbReference type="DNASU" id="12279"/>
<dbReference type="PROSITE" id="PS01209">
    <property type="entry name" value="LDLRA_1"/>
    <property type="match status" value="1"/>
</dbReference>
<evidence type="ECO:0000256" key="4">
    <source>
        <dbReference type="ARBA" id="ARBA00018261"/>
    </source>
</evidence>
<evidence type="ECO:0000256" key="5">
    <source>
        <dbReference type="ARBA" id="ARBA00022452"/>
    </source>
</evidence>
<keyword evidence="29" id="KW-1185">Reference proteome</keyword>
<feature type="disulfide bond" evidence="23">
    <location>
        <begin position="130"/>
        <end position="145"/>
    </location>
</feature>
<keyword evidence="18" id="KW-0179">Complement alternate pathway</keyword>
<dbReference type="RefSeq" id="NP_038513.2">
    <property type="nucleotide sequence ID" value="NM_013485.3"/>
</dbReference>
<dbReference type="SMR" id="A0A0R4J032"/>
<dbReference type="OMA" id="FSVRKCH"/>
<organism evidence="26 29">
    <name type="scientific">Mus musculus</name>
    <name type="common">Mouse</name>
    <dbReference type="NCBI Taxonomy" id="10090"/>
    <lineage>
        <taxon>Eukaryota</taxon>
        <taxon>Metazoa</taxon>
        <taxon>Chordata</taxon>
        <taxon>Craniata</taxon>
        <taxon>Vertebrata</taxon>
        <taxon>Euteleostomi</taxon>
        <taxon>Mammalia</taxon>
        <taxon>Eutheria</taxon>
        <taxon>Euarchontoglires</taxon>
        <taxon>Glires</taxon>
        <taxon>Rodentia</taxon>
        <taxon>Myomorpha</taxon>
        <taxon>Muroidea</taxon>
        <taxon>Muridae</taxon>
        <taxon>Murinae</taxon>
        <taxon>Mus</taxon>
        <taxon>Mus</taxon>
    </lineage>
</organism>
<dbReference type="InterPro" id="IPR001862">
    <property type="entry name" value="MAC_perforin"/>
</dbReference>
<feature type="signal peptide" evidence="24">
    <location>
        <begin position="1"/>
        <end position="33"/>
    </location>
</feature>
<keyword evidence="13" id="KW-0391">Immunity</keyword>
<dbReference type="InterPro" id="IPR020864">
    <property type="entry name" value="MACPF"/>
</dbReference>
<evidence type="ECO:0000256" key="12">
    <source>
        <dbReference type="ARBA" id="ARBA00022852"/>
    </source>
</evidence>
<feature type="domain" description="MACPF" evidence="25">
    <location>
        <begin position="149"/>
        <end position="525"/>
    </location>
</feature>
<dbReference type="PROSITE" id="PS50068">
    <property type="entry name" value="LDLRA_2"/>
    <property type="match status" value="1"/>
</dbReference>
<dbReference type="PRINTS" id="PR00764">
    <property type="entry name" value="COMPLEMENTC9"/>
</dbReference>